<name>A0A829D7B2_LEPIR</name>
<sequence>MSKIQSSFFSTHLLLTSCLLEKFKMNQFSILLNYNFMDSIGLSLFFIL</sequence>
<dbReference type="AlphaFoldDB" id="A0A829D7B2"/>
<dbReference type="PROSITE" id="PS51257">
    <property type="entry name" value="PROKAR_LIPOPROTEIN"/>
    <property type="match status" value="1"/>
</dbReference>
<evidence type="ECO:0000313" key="1">
    <source>
        <dbReference type="EMBL" id="EMY04096.1"/>
    </source>
</evidence>
<protein>
    <submittedName>
        <fullName evidence="1">Putative lipoprotein</fullName>
    </submittedName>
</protein>
<dbReference type="EMBL" id="AFJL02000152">
    <property type="protein sequence ID" value="EMY04096.1"/>
    <property type="molecule type" value="Genomic_DNA"/>
</dbReference>
<reference evidence="1 2" key="1">
    <citation type="submission" date="2013-02" db="EMBL/GenBank/DDBJ databases">
        <authorList>
            <person name="Harkins D.M."/>
            <person name="Durkin A.S."/>
            <person name="Brinkac L.M."/>
            <person name="Haft D.H."/>
            <person name="Selengut J.D."/>
            <person name="Sanka R."/>
            <person name="DePew J."/>
            <person name="Purushe J."/>
            <person name="Whelen A.C."/>
            <person name="Vinetz J.M."/>
            <person name="Sutton G.G."/>
            <person name="Nierman W.C."/>
            <person name="Fouts D.E."/>
        </authorList>
    </citation>
    <scope>NUCLEOTIDE SEQUENCE [LARGE SCALE GENOMIC DNA]</scope>
    <source>
        <strain evidence="1 2">2002000626</strain>
    </source>
</reference>
<comment type="caution">
    <text evidence="1">The sequence shown here is derived from an EMBL/GenBank/DDBJ whole genome shotgun (WGS) entry which is preliminary data.</text>
</comment>
<dbReference type="Proteomes" id="UP000012329">
    <property type="component" value="Unassembled WGS sequence"/>
</dbReference>
<gene>
    <name evidence="1" type="ORF">LEP1GSC029_2198</name>
</gene>
<accession>A0A829D7B2</accession>
<keyword evidence="1" id="KW-0449">Lipoprotein</keyword>
<proteinExistence type="predicted"/>
<evidence type="ECO:0000313" key="2">
    <source>
        <dbReference type="Proteomes" id="UP000012329"/>
    </source>
</evidence>
<organism evidence="1 2">
    <name type="scientific">Leptospira interrogans str. 2002000626</name>
    <dbReference type="NCBI Taxonomy" id="996803"/>
    <lineage>
        <taxon>Bacteria</taxon>
        <taxon>Pseudomonadati</taxon>
        <taxon>Spirochaetota</taxon>
        <taxon>Spirochaetia</taxon>
        <taxon>Leptospirales</taxon>
        <taxon>Leptospiraceae</taxon>
        <taxon>Leptospira</taxon>
    </lineage>
</organism>